<dbReference type="Pfam" id="PF13191">
    <property type="entry name" value="AAA_16"/>
    <property type="match status" value="1"/>
</dbReference>
<dbReference type="SUPFAM" id="SSF47413">
    <property type="entry name" value="lambda repressor-like DNA-binding domains"/>
    <property type="match status" value="1"/>
</dbReference>
<dbReference type="CDD" id="cd00093">
    <property type="entry name" value="HTH_XRE"/>
    <property type="match status" value="1"/>
</dbReference>
<organism evidence="2 3">
    <name type="scientific">Nonomuraea monospora</name>
    <dbReference type="NCBI Taxonomy" id="568818"/>
    <lineage>
        <taxon>Bacteria</taxon>
        <taxon>Bacillati</taxon>
        <taxon>Actinomycetota</taxon>
        <taxon>Actinomycetes</taxon>
        <taxon>Streptosporangiales</taxon>
        <taxon>Streptosporangiaceae</taxon>
        <taxon>Nonomuraea</taxon>
    </lineage>
</organism>
<dbReference type="RefSeq" id="WP_344490071.1">
    <property type="nucleotide sequence ID" value="NZ_BAAAQX010000035.1"/>
</dbReference>
<name>A0ABP5PQR5_9ACTN</name>
<evidence type="ECO:0000313" key="2">
    <source>
        <dbReference type="EMBL" id="GAA2213789.1"/>
    </source>
</evidence>
<dbReference type="PRINTS" id="PR00364">
    <property type="entry name" value="DISEASERSIST"/>
</dbReference>
<dbReference type="EMBL" id="BAAAQX010000035">
    <property type="protein sequence ID" value="GAA2213789.1"/>
    <property type="molecule type" value="Genomic_DNA"/>
</dbReference>
<dbReference type="SUPFAM" id="SSF52540">
    <property type="entry name" value="P-loop containing nucleoside triphosphate hydrolases"/>
    <property type="match status" value="1"/>
</dbReference>
<dbReference type="PANTHER" id="PTHR47691">
    <property type="entry name" value="REGULATOR-RELATED"/>
    <property type="match status" value="1"/>
</dbReference>
<gene>
    <name evidence="2" type="ORF">GCM10009850_092520</name>
</gene>
<dbReference type="InterPro" id="IPR019734">
    <property type="entry name" value="TPR_rpt"/>
</dbReference>
<accession>A0ABP5PQR5</accession>
<proteinExistence type="predicted"/>
<dbReference type="Gene3D" id="1.25.40.10">
    <property type="entry name" value="Tetratricopeptide repeat domain"/>
    <property type="match status" value="1"/>
</dbReference>
<dbReference type="PANTHER" id="PTHR47691:SF3">
    <property type="entry name" value="HTH-TYPE TRANSCRIPTIONAL REGULATOR RV0890C-RELATED"/>
    <property type="match status" value="1"/>
</dbReference>
<reference evidence="3" key="1">
    <citation type="journal article" date="2019" name="Int. J. Syst. Evol. Microbiol.">
        <title>The Global Catalogue of Microorganisms (GCM) 10K type strain sequencing project: providing services to taxonomists for standard genome sequencing and annotation.</title>
        <authorList>
            <consortium name="The Broad Institute Genomics Platform"/>
            <consortium name="The Broad Institute Genome Sequencing Center for Infectious Disease"/>
            <person name="Wu L."/>
            <person name="Ma J."/>
        </authorList>
    </citation>
    <scope>NUCLEOTIDE SEQUENCE [LARGE SCALE GENOMIC DNA]</scope>
    <source>
        <strain evidence="3">JCM 16114</strain>
    </source>
</reference>
<dbReference type="Proteomes" id="UP001499843">
    <property type="component" value="Unassembled WGS sequence"/>
</dbReference>
<dbReference type="InterPro" id="IPR010982">
    <property type="entry name" value="Lambda_DNA-bd_dom_sf"/>
</dbReference>
<feature type="domain" description="Orc1-like AAA ATPase" evidence="1">
    <location>
        <begin position="106"/>
        <end position="170"/>
    </location>
</feature>
<dbReference type="InterPro" id="IPR027417">
    <property type="entry name" value="P-loop_NTPase"/>
</dbReference>
<evidence type="ECO:0000313" key="3">
    <source>
        <dbReference type="Proteomes" id="UP001499843"/>
    </source>
</evidence>
<dbReference type="InterPro" id="IPR011990">
    <property type="entry name" value="TPR-like_helical_dom_sf"/>
</dbReference>
<keyword evidence="3" id="KW-1185">Reference proteome</keyword>
<dbReference type="SMART" id="SM00028">
    <property type="entry name" value="TPR"/>
    <property type="match status" value="4"/>
</dbReference>
<dbReference type="InterPro" id="IPR041664">
    <property type="entry name" value="AAA_16"/>
</dbReference>
<dbReference type="Pfam" id="PF13181">
    <property type="entry name" value="TPR_8"/>
    <property type="match status" value="1"/>
</dbReference>
<evidence type="ECO:0000259" key="1">
    <source>
        <dbReference type="Pfam" id="PF13191"/>
    </source>
</evidence>
<dbReference type="InterPro" id="IPR001387">
    <property type="entry name" value="Cro/C1-type_HTH"/>
</dbReference>
<sequence>MTDGGSPAPHPALADFARGLQALRQEAGDPTFQRLANGTGTGRTTLSQAFNGRILPSWGTVKAWVAWLDGDVDAWRGRWATAKAAMRENAPGPEPPAVHLPAAAGRFVGRHHELAALTVLLDQVSCGQGAAVVALIGGSAGIGKTTLAVHWARQHVDRFPGGLFYVDLRGFGPDAPMAAPEAIRGLLSCLGVPDREIPSGFDAQVARFRCLLEGRRSLLVLDNARDTDQIRHLLPGSPTCLVLVTSRRELGGLIARHRAAYLRLDLLTAAEAHRLLVGFLGEGRAGAEAGAARELLACCAGLPLAVCIVAARAVMRPEVPLKVLAGELGLERDRLRALTTGDGGDTDISAVFSWSYQALPAGAGALFRLLGVHPGPELGVAAAASLAGLAEADAAGLLAELARASLLVRDATERFRCHDLLRAYATQLSADEDGDEERARALHRTLDHYLHTAYEAALLLLPGREPPALPRPRAGVTLHRPRDVEQAMAWFTREHANLLAAVRRAADDGFDEHAWQLTEACGDFFDRQGHWHDWLAALRVALAASERLGDRGAQARTRRDLGLACTRLSRYAEAATHFAAAIETFRDLGDPVGEARAHIHLSYVREEEEHLLDALASVERALRLFLRAGHGTGQATALDTMANYQLRLGDSREALSLAEQALGLFQTLQDPYGEASAWDNAGRAHHGLGEHEVAVTCFRKALCLCRQVHDRYGEAYILHHLGDSLLVLGDGSGAGQAWGQALAIMRELGHRDTEELRAKVAGLG</sequence>
<dbReference type="Gene3D" id="3.40.50.300">
    <property type="entry name" value="P-loop containing nucleotide triphosphate hydrolases"/>
    <property type="match status" value="1"/>
</dbReference>
<comment type="caution">
    <text evidence="2">The sequence shown here is derived from an EMBL/GenBank/DDBJ whole genome shotgun (WGS) entry which is preliminary data.</text>
</comment>
<protein>
    <submittedName>
        <fullName evidence="2">Tetratricopeptide repeat protein</fullName>
    </submittedName>
</protein>
<dbReference type="SUPFAM" id="SSF48452">
    <property type="entry name" value="TPR-like"/>
    <property type="match status" value="2"/>
</dbReference>